<sequence>MLLSGTTLVSSVNHENIGNPMSHYPSLYEDSKAYCNNIMGDFPSPKEIARLDEKYLAKRCCLGYRARRILKLAQAVDDGSIKLSKLEELCSEASLTNCNKVDGMLKEINGFGPFTRGNVLMCMGFYNVVPTDSETIRHLKQVHARATTIGTVKEVVEEIYGHYEPYQFLAYWSELWSFYEGWFGKLSEMSSSDYRLITASNMKTQRKYIK</sequence>
<name>A0A7C8ZJF6_OPUST</name>
<dbReference type="InterPro" id="IPR011257">
    <property type="entry name" value="DNA_glycosylase"/>
</dbReference>
<evidence type="ECO:0008006" key="2">
    <source>
        <dbReference type="Google" id="ProtNLM"/>
    </source>
</evidence>
<proteinExistence type="predicted"/>
<dbReference type="GO" id="GO:0005634">
    <property type="term" value="C:nucleus"/>
    <property type="evidence" value="ECO:0007669"/>
    <property type="project" value="TreeGrafter"/>
</dbReference>
<dbReference type="GO" id="GO:0034039">
    <property type="term" value="F:8-oxo-7,8-dihydroguanine DNA N-glycosylase activity"/>
    <property type="evidence" value="ECO:0007669"/>
    <property type="project" value="TreeGrafter"/>
</dbReference>
<dbReference type="AlphaFoldDB" id="A0A7C8ZJF6"/>
<dbReference type="SUPFAM" id="SSF48150">
    <property type="entry name" value="DNA-glycosylase"/>
    <property type="match status" value="1"/>
</dbReference>
<dbReference type="EMBL" id="GISG01136598">
    <property type="protein sequence ID" value="MBA4644117.1"/>
    <property type="molecule type" value="Transcribed_RNA"/>
</dbReference>
<reference evidence="1" key="2">
    <citation type="submission" date="2020-07" db="EMBL/GenBank/DDBJ databases">
        <authorList>
            <person name="Vera ALvarez R."/>
            <person name="Arias-Moreno D.M."/>
            <person name="Jimenez-Jacinto V."/>
            <person name="Jimenez-Bremont J.F."/>
            <person name="Swaminathan K."/>
            <person name="Moose S.P."/>
            <person name="Guerrero-Gonzalez M.L."/>
            <person name="Marino-Ramirez L."/>
            <person name="Landsman D."/>
            <person name="Rodriguez-Kessler M."/>
            <person name="Delgado-Sanchez P."/>
        </authorList>
    </citation>
    <scope>NUCLEOTIDE SEQUENCE</scope>
    <source>
        <tissue evidence="1">Cladode</tissue>
    </source>
</reference>
<reference evidence="1" key="1">
    <citation type="journal article" date="2013" name="J. Plant Res.">
        <title>Effect of fungi and light on seed germination of three Opuntia species from semiarid lands of central Mexico.</title>
        <authorList>
            <person name="Delgado-Sanchez P."/>
            <person name="Jimenez-Bremont J.F."/>
            <person name="Guerrero-Gonzalez Mde L."/>
            <person name="Flores J."/>
        </authorList>
    </citation>
    <scope>NUCLEOTIDE SEQUENCE</scope>
    <source>
        <tissue evidence="1">Cladode</tissue>
    </source>
</reference>
<dbReference type="PANTHER" id="PTHR10242">
    <property type="entry name" value="8-OXOGUANINE DNA GLYCOSYLASE"/>
    <property type="match status" value="1"/>
</dbReference>
<dbReference type="GO" id="GO:0006285">
    <property type="term" value="P:base-excision repair, AP site formation"/>
    <property type="evidence" value="ECO:0007669"/>
    <property type="project" value="TreeGrafter"/>
</dbReference>
<dbReference type="Gene3D" id="1.10.340.30">
    <property type="entry name" value="Hypothetical protein, domain 2"/>
    <property type="match status" value="1"/>
</dbReference>
<protein>
    <recommendedName>
        <fullName evidence="2">HhH-GPD domain-containing protein</fullName>
    </recommendedName>
</protein>
<dbReference type="PANTHER" id="PTHR10242:SF4">
    <property type="entry name" value="OS07G0657600 PROTEIN"/>
    <property type="match status" value="1"/>
</dbReference>
<evidence type="ECO:0000313" key="1">
    <source>
        <dbReference type="EMBL" id="MBA4644117.1"/>
    </source>
</evidence>
<organism evidence="1">
    <name type="scientific">Opuntia streptacantha</name>
    <name type="common">Prickly pear cactus</name>
    <name type="synonym">Opuntia cardona</name>
    <dbReference type="NCBI Taxonomy" id="393608"/>
    <lineage>
        <taxon>Eukaryota</taxon>
        <taxon>Viridiplantae</taxon>
        <taxon>Streptophyta</taxon>
        <taxon>Embryophyta</taxon>
        <taxon>Tracheophyta</taxon>
        <taxon>Spermatophyta</taxon>
        <taxon>Magnoliopsida</taxon>
        <taxon>eudicotyledons</taxon>
        <taxon>Gunneridae</taxon>
        <taxon>Pentapetalae</taxon>
        <taxon>Caryophyllales</taxon>
        <taxon>Cactineae</taxon>
        <taxon>Cactaceae</taxon>
        <taxon>Opuntioideae</taxon>
        <taxon>Opuntia</taxon>
    </lineage>
</organism>
<dbReference type="InterPro" id="IPR052054">
    <property type="entry name" value="Oxidative_DNA_repair_enzyme"/>
</dbReference>
<accession>A0A7C8ZJF6</accession>